<comment type="similarity">
    <text evidence="1">Belongs to the dTDP-4-dehydrorhamnose 3,5-epimerase family.</text>
</comment>
<sequence length="209" mass="22747">MKIRPLSIEGAWEVTPVQHGDDRGTFLEWYRFDRLAEAVGHPLDLRQANLSTSARDVVRGVHFADVPPGQAKYVTCVSGSILDVVVDLRVGSPTFGAWEAVPLDDVERRAVYLAEGLGHAFCALTDDATVTYLCSATYRPGHEHGVHPLDPELGIDWPAGAALLSPKDAAAPTLAEAREAGLLPRYDECRAFTATLRRVQDIHPSPPDD</sequence>
<dbReference type="GO" id="GO:0005829">
    <property type="term" value="C:cytosol"/>
    <property type="evidence" value="ECO:0007669"/>
    <property type="project" value="TreeGrafter"/>
</dbReference>
<dbReference type="GO" id="GO:0000271">
    <property type="term" value="P:polysaccharide biosynthetic process"/>
    <property type="evidence" value="ECO:0007669"/>
    <property type="project" value="TreeGrafter"/>
</dbReference>
<keyword evidence="5" id="KW-1185">Reference proteome</keyword>
<protein>
    <submittedName>
        <fullName evidence="4">dTDP-4-dehydrorhamnose 3,5-epimerase</fullName>
    </submittedName>
</protein>
<dbReference type="Pfam" id="PF00908">
    <property type="entry name" value="dTDP_sugar_isom"/>
    <property type="match status" value="1"/>
</dbReference>
<dbReference type="InterPro" id="IPR000888">
    <property type="entry name" value="RmlC-like"/>
</dbReference>
<gene>
    <name evidence="4" type="ORF">SAMN05421748_12992</name>
</gene>
<evidence type="ECO:0000256" key="1">
    <source>
        <dbReference type="ARBA" id="ARBA00010154"/>
    </source>
</evidence>
<feature type="active site" description="Proton donor" evidence="2">
    <location>
        <position position="132"/>
    </location>
</feature>
<evidence type="ECO:0000313" key="5">
    <source>
        <dbReference type="Proteomes" id="UP000219612"/>
    </source>
</evidence>
<dbReference type="InterPro" id="IPR014710">
    <property type="entry name" value="RmlC-like_jellyroll"/>
</dbReference>
<dbReference type="PANTHER" id="PTHR21047:SF2">
    <property type="entry name" value="THYMIDINE DIPHOSPHO-4-KETO-RHAMNOSE 3,5-EPIMERASE"/>
    <property type="match status" value="1"/>
</dbReference>
<dbReference type="EMBL" id="OBDY01000029">
    <property type="protein sequence ID" value="SNY66127.1"/>
    <property type="molecule type" value="Genomic_DNA"/>
</dbReference>
<proteinExistence type="inferred from homology"/>
<dbReference type="SUPFAM" id="SSF51182">
    <property type="entry name" value="RmlC-like cupins"/>
    <property type="match status" value="1"/>
</dbReference>
<evidence type="ECO:0000256" key="3">
    <source>
        <dbReference type="PIRSR" id="PIRSR600888-3"/>
    </source>
</evidence>
<dbReference type="RefSeq" id="WP_097327475.1">
    <property type="nucleotide sequence ID" value="NZ_OBDY01000029.1"/>
</dbReference>
<dbReference type="GO" id="GO:0008830">
    <property type="term" value="F:dTDP-4-dehydrorhamnose 3,5-epimerase activity"/>
    <property type="evidence" value="ECO:0007669"/>
    <property type="project" value="InterPro"/>
</dbReference>
<dbReference type="GO" id="GO:0019305">
    <property type="term" value="P:dTDP-rhamnose biosynthetic process"/>
    <property type="evidence" value="ECO:0007669"/>
    <property type="project" value="TreeGrafter"/>
</dbReference>
<evidence type="ECO:0000256" key="2">
    <source>
        <dbReference type="PIRSR" id="PIRSR600888-1"/>
    </source>
</evidence>
<dbReference type="OrthoDB" id="9800680at2"/>
<name>A0A285K289_9ACTN</name>
<feature type="site" description="Participates in a stacking interaction with the thymidine ring of dTDP-4-oxo-6-deoxyglucose" evidence="3">
    <location>
        <position position="138"/>
    </location>
</feature>
<accession>A0A285K289</accession>
<dbReference type="CDD" id="cd00438">
    <property type="entry name" value="cupin_RmlC"/>
    <property type="match status" value="1"/>
</dbReference>
<dbReference type="InterPro" id="IPR011051">
    <property type="entry name" value="RmlC_Cupin_sf"/>
</dbReference>
<dbReference type="Gene3D" id="2.60.120.10">
    <property type="entry name" value="Jelly Rolls"/>
    <property type="match status" value="1"/>
</dbReference>
<feature type="active site" description="Proton acceptor" evidence="2">
    <location>
        <position position="62"/>
    </location>
</feature>
<reference evidence="4 5" key="1">
    <citation type="submission" date="2017-09" db="EMBL/GenBank/DDBJ databases">
        <authorList>
            <person name="Ehlers B."/>
            <person name="Leendertz F.H."/>
        </authorList>
    </citation>
    <scope>NUCLEOTIDE SEQUENCE [LARGE SCALE GENOMIC DNA]</scope>
    <source>
        <strain evidence="4 5">CGMCC 4.6857</strain>
    </source>
</reference>
<dbReference type="Proteomes" id="UP000219612">
    <property type="component" value="Unassembled WGS sequence"/>
</dbReference>
<dbReference type="PANTHER" id="PTHR21047">
    <property type="entry name" value="DTDP-6-DEOXY-D-GLUCOSE-3,5 EPIMERASE"/>
    <property type="match status" value="1"/>
</dbReference>
<dbReference type="AlphaFoldDB" id="A0A285K289"/>
<organism evidence="4 5">
    <name type="scientific">Paractinoplanes atraurantiacus</name>
    <dbReference type="NCBI Taxonomy" id="1036182"/>
    <lineage>
        <taxon>Bacteria</taxon>
        <taxon>Bacillati</taxon>
        <taxon>Actinomycetota</taxon>
        <taxon>Actinomycetes</taxon>
        <taxon>Micromonosporales</taxon>
        <taxon>Micromonosporaceae</taxon>
        <taxon>Paractinoplanes</taxon>
    </lineage>
</organism>
<evidence type="ECO:0000313" key="4">
    <source>
        <dbReference type="EMBL" id="SNY66127.1"/>
    </source>
</evidence>